<name>A0A087XUJ9_POEFO</name>
<accession>A0A087XUJ9</accession>
<dbReference type="STRING" id="48698.ENSPFOP00000009452"/>
<dbReference type="Ensembl" id="ENSPFOT00000009465.2">
    <property type="protein sequence ID" value="ENSPFOP00000009452.2"/>
    <property type="gene ID" value="ENSPFOG00000009476.2"/>
</dbReference>
<sequence length="503" mass="57938">IQKHGGPPRRLDLIHPGPPAVYQMRTKKEKIGTLTRVSVGQKDLKKPNETVLLVGETGAGKSTLVNYSMGVKFEDEVWFQIVEEEESQTESQTSDVTVYQVFDGQTLPFSLTVIDTPGFGNSRGISWDVTIRGRLLELFPIHAVGLVVKASDNRLSDRLMYIYDSVMSLFGKTCSDLKTPEHVLQTLQAAGIRCAKDGKNRPVHFLLDAKQTLQREPAERAAALRYSWGFSYRQMDHLTQYLTTSKPQNLATTVEVLGDRIRLTACTQNLKEKIQLMELKQTEIRQTEEAVRSHEEEMRRSQSFTVEVDEEYNERRHLDGGMWGLVFYNGAVSCCHCDKTCHCPCTVTWYPATCEVKRNGHCSVCYCHSSAHVKREWVYQSRTRRVQKILEDVKRRYEFSQGGWMKKRNLLQNLEKEKEKLLAEKSQLTDDAYYMKLEQIVLRDQSLSTFVHLDFLIGQIKEKKDVWKVQKLEEIRRRHDGDQVRSGLRYMASHSWSTKTGSE</sequence>
<dbReference type="AlphaFoldDB" id="A0A087XUJ9"/>
<dbReference type="PROSITE" id="PS00675">
    <property type="entry name" value="SIGMA54_INTERACT_1"/>
    <property type="match status" value="1"/>
</dbReference>
<dbReference type="SUPFAM" id="SSF52540">
    <property type="entry name" value="P-loop containing nucleoside triphosphate hydrolases"/>
    <property type="match status" value="1"/>
</dbReference>
<dbReference type="Pfam" id="PF00735">
    <property type="entry name" value="Septin"/>
    <property type="match status" value="1"/>
</dbReference>
<reference evidence="4" key="3">
    <citation type="submission" date="2025-09" db="UniProtKB">
        <authorList>
            <consortium name="Ensembl"/>
        </authorList>
    </citation>
    <scope>IDENTIFICATION</scope>
</reference>
<reference evidence="4" key="2">
    <citation type="submission" date="2025-08" db="UniProtKB">
        <authorList>
            <consortium name="Ensembl"/>
        </authorList>
    </citation>
    <scope>IDENTIFICATION</scope>
</reference>
<dbReference type="GO" id="GO:0005525">
    <property type="term" value="F:GTP binding"/>
    <property type="evidence" value="ECO:0007669"/>
    <property type="project" value="UniProtKB-KW"/>
</dbReference>
<comment type="similarity">
    <text evidence="1">Belongs to the TRAFAC class TrmE-Era-EngA-EngB-Septin-like GTPase superfamily. Septin GTPase family.</text>
</comment>
<feature type="domain" description="Septin-type G" evidence="3">
    <location>
        <begin position="50"/>
        <end position="122"/>
    </location>
</feature>
<feature type="coiled-coil region" evidence="2">
    <location>
        <begin position="404"/>
        <end position="431"/>
    </location>
</feature>
<evidence type="ECO:0000256" key="1">
    <source>
        <dbReference type="RuleBase" id="RU004560"/>
    </source>
</evidence>
<dbReference type="InterPro" id="IPR025662">
    <property type="entry name" value="Sigma_54_int_dom_ATP-bd_1"/>
</dbReference>
<evidence type="ECO:0000259" key="3">
    <source>
        <dbReference type="Pfam" id="PF00735"/>
    </source>
</evidence>
<evidence type="ECO:0000313" key="4">
    <source>
        <dbReference type="Ensembl" id="ENSPFOP00000009452.2"/>
    </source>
</evidence>
<dbReference type="GeneTree" id="ENSGT00500000044904"/>
<dbReference type="InterPro" id="IPR027417">
    <property type="entry name" value="P-loop_NTPase"/>
</dbReference>
<dbReference type="EMBL" id="AYCK01026961">
    <property type="status" value="NOT_ANNOTATED_CDS"/>
    <property type="molecule type" value="Genomic_DNA"/>
</dbReference>
<keyword evidence="1" id="KW-0547">Nucleotide-binding</keyword>
<keyword evidence="2" id="KW-0175">Coiled coil</keyword>
<reference evidence="5" key="1">
    <citation type="submission" date="2013-10" db="EMBL/GenBank/DDBJ databases">
        <authorList>
            <person name="Schartl M."/>
            <person name="Warren W."/>
        </authorList>
    </citation>
    <scope>NUCLEOTIDE SEQUENCE [LARGE SCALE GENOMIC DNA]</scope>
    <source>
        <strain evidence="5">female</strain>
    </source>
</reference>
<proteinExistence type="inferred from homology"/>
<keyword evidence="5" id="KW-1185">Reference proteome</keyword>
<organism evidence="4 5">
    <name type="scientific">Poecilia formosa</name>
    <name type="common">Amazon molly</name>
    <name type="synonym">Limia formosa</name>
    <dbReference type="NCBI Taxonomy" id="48698"/>
    <lineage>
        <taxon>Eukaryota</taxon>
        <taxon>Metazoa</taxon>
        <taxon>Chordata</taxon>
        <taxon>Craniata</taxon>
        <taxon>Vertebrata</taxon>
        <taxon>Euteleostomi</taxon>
        <taxon>Actinopterygii</taxon>
        <taxon>Neopterygii</taxon>
        <taxon>Teleostei</taxon>
        <taxon>Neoteleostei</taxon>
        <taxon>Acanthomorphata</taxon>
        <taxon>Ovalentaria</taxon>
        <taxon>Atherinomorphae</taxon>
        <taxon>Cyprinodontiformes</taxon>
        <taxon>Poeciliidae</taxon>
        <taxon>Poeciliinae</taxon>
        <taxon>Poecilia</taxon>
    </lineage>
</organism>
<dbReference type="Proteomes" id="UP000028760">
    <property type="component" value="Unassembled WGS sequence"/>
</dbReference>
<feature type="coiled-coil region" evidence="2">
    <location>
        <begin position="270"/>
        <end position="297"/>
    </location>
</feature>
<evidence type="ECO:0000256" key="2">
    <source>
        <dbReference type="SAM" id="Coils"/>
    </source>
</evidence>
<keyword evidence="1" id="KW-0342">GTP-binding</keyword>
<dbReference type="PANTHER" id="PTHR32046">
    <property type="entry name" value="G DOMAIN-CONTAINING PROTEIN"/>
    <property type="match status" value="1"/>
</dbReference>
<protein>
    <recommendedName>
        <fullName evidence="3">Septin-type G domain-containing protein</fullName>
    </recommendedName>
</protein>
<dbReference type="PANTHER" id="PTHR32046:SF11">
    <property type="entry name" value="IMMUNE-ASSOCIATED NUCLEOTIDE-BINDING PROTEIN 10-LIKE"/>
    <property type="match status" value="1"/>
</dbReference>
<dbReference type="OMA" id="LDGGMWG"/>
<evidence type="ECO:0000313" key="5">
    <source>
        <dbReference type="Proteomes" id="UP000028760"/>
    </source>
</evidence>
<dbReference type="InterPro" id="IPR030379">
    <property type="entry name" value="G_SEPTIN_dom"/>
</dbReference>
<dbReference type="Gene3D" id="3.40.50.300">
    <property type="entry name" value="P-loop containing nucleotide triphosphate hydrolases"/>
    <property type="match status" value="1"/>
</dbReference>